<evidence type="ECO:0000256" key="1">
    <source>
        <dbReference type="SAM" id="MobiDB-lite"/>
    </source>
</evidence>
<sequence>MAMKTWNVRVHLKTGSMHLGQVGEESEEFARSAALSKFGIPEDEDTDPNRRGIRADDDFDVSPA</sequence>
<name>A0A1I2HTP6_9BURK</name>
<feature type="region of interest" description="Disordered" evidence="1">
    <location>
        <begin position="35"/>
        <end position="64"/>
    </location>
</feature>
<proteinExistence type="predicted"/>
<evidence type="ECO:0000313" key="3">
    <source>
        <dbReference type="Proteomes" id="UP000199119"/>
    </source>
</evidence>
<gene>
    <name evidence="2" type="ORF">SAMN04489711_13120</name>
</gene>
<dbReference type="Proteomes" id="UP000199119">
    <property type="component" value="Unassembled WGS sequence"/>
</dbReference>
<dbReference type="RefSeq" id="WP_066784201.1">
    <property type="nucleotide sequence ID" value="NZ_FONX01000031.1"/>
</dbReference>
<feature type="compositionally biased region" description="Basic and acidic residues" evidence="1">
    <location>
        <begin position="47"/>
        <end position="56"/>
    </location>
</feature>
<dbReference type="OrthoDB" id="8815817at2"/>
<reference evidence="3" key="1">
    <citation type="submission" date="2016-10" db="EMBL/GenBank/DDBJ databases">
        <authorList>
            <person name="Varghese N."/>
            <person name="Submissions S."/>
        </authorList>
    </citation>
    <scope>NUCLEOTIDE SEQUENCE [LARGE SCALE GENOMIC DNA]</scope>
    <source>
        <strain evidence="3">DSM 27981</strain>
    </source>
</reference>
<dbReference type="AlphaFoldDB" id="A0A1I2HTP6"/>
<protein>
    <submittedName>
        <fullName evidence="2">Uncharacterized protein</fullName>
    </submittedName>
</protein>
<dbReference type="STRING" id="1177982.SAMN04489711_13120"/>
<organism evidence="2 3">
    <name type="scientific">Paracidovorax wautersii</name>
    <dbReference type="NCBI Taxonomy" id="1177982"/>
    <lineage>
        <taxon>Bacteria</taxon>
        <taxon>Pseudomonadati</taxon>
        <taxon>Pseudomonadota</taxon>
        <taxon>Betaproteobacteria</taxon>
        <taxon>Burkholderiales</taxon>
        <taxon>Comamonadaceae</taxon>
        <taxon>Paracidovorax</taxon>
    </lineage>
</organism>
<evidence type="ECO:0000313" key="2">
    <source>
        <dbReference type="EMBL" id="SFF32710.1"/>
    </source>
</evidence>
<accession>A0A1I2HTP6</accession>
<dbReference type="EMBL" id="FONX01000031">
    <property type="protein sequence ID" value="SFF32710.1"/>
    <property type="molecule type" value="Genomic_DNA"/>
</dbReference>
<keyword evidence="3" id="KW-1185">Reference proteome</keyword>